<dbReference type="InterPro" id="IPR039204">
    <property type="entry name" value="MRS2-like"/>
</dbReference>
<evidence type="ECO:0000256" key="2">
    <source>
        <dbReference type="ARBA" id="ARBA00022448"/>
    </source>
</evidence>
<dbReference type="EMBL" id="JAPCXB010000122">
    <property type="protein sequence ID" value="KAJ1607367.1"/>
    <property type="molecule type" value="Genomic_DNA"/>
</dbReference>
<evidence type="ECO:0000256" key="1">
    <source>
        <dbReference type="ARBA" id="ARBA00004141"/>
    </source>
</evidence>
<protein>
    <recommendedName>
        <fullName evidence="12">Magnesium transporter</fullName>
    </recommendedName>
</protein>
<evidence type="ECO:0000256" key="8">
    <source>
        <dbReference type="ARBA" id="ARBA00023136"/>
    </source>
</evidence>
<comment type="caution">
    <text evidence="10">The sequence shown here is derived from an EMBL/GenBank/DDBJ whole genome shotgun (WGS) entry which is preliminary data.</text>
</comment>
<proteinExistence type="predicted"/>
<evidence type="ECO:0000313" key="10">
    <source>
        <dbReference type="EMBL" id="KAJ1607367.1"/>
    </source>
</evidence>
<evidence type="ECO:0000313" key="11">
    <source>
        <dbReference type="Proteomes" id="UP001071777"/>
    </source>
</evidence>
<evidence type="ECO:0008006" key="12">
    <source>
        <dbReference type="Google" id="ProtNLM"/>
    </source>
</evidence>
<name>A0ABQ8P411_9CRYT</name>
<sequence length="486" mass="55492">MNTTKNVLFPCMKKAECNIFCSNGDIKESNISHGYIEIIDQISIFHIPNPNNSQRPKTIFVTRKECCKLLDISIDEYLFINQNLCGLKPIIKCCGKIIIKMSATSVIITCNDVWVLNPEHIKSIEIIDKLLEYTGYNISPENNTPSTKVSFADGLSKEFISPLVENLNVNSNSDRNRIYDETDYVLSSSVLSTLTDINSFDHHQDTKGQEPVDCSFSNTPKGRNADIYNYRFMSAINKDLYSHSFAAICIEVILEMLNKELIENINHTKNEVTKSCNVLIKSSKWHKYPWRFTFNDFTNKKMISKSVSVSSFHLNIIPFIYLIQRLEASISILIDCLTEILEEIKKIKGNDGDKLVICIDEWEDILHQYIPAIHLASKELIEVKSSITFSDELSKVYLDFQRNEYMYTNLKISLLTLSCSITSVVTGIFGMNLLTGIEQDPIAWYVVTFVVVTPIILWGISCWFTGAMCKTRNQLLEPHSEKEINN</sequence>
<keyword evidence="2" id="KW-0813">Transport</keyword>
<keyword evidence="8 9" id="KW-0472">Membrane</keyword>
<feature type="transmembrane region" description="Helical" evidence="9">
    <location>
        <begin position="412"/>
        <end position="430"/>
    </location>
</feature>
<accession>A0ABQ8P411</accession>
<reference evidence="10" key="1">
    <citation type="submission" date="2022-10" db="EMBL/GenBank/DDBJ databases">
        <title>Adaptive evolution leads to modifications in subtelomeric GC content in a zoonotic Cryptosporidium species.</title>
        <authorList>
            <person name="Li J."/>
            <person name="Feng Y."/>
            <person name="Xiao L."/>
        </authorList>
    </citation>
    <scope>NUCLEOTIDE SEQUENCE</scope>
    <source>
        <strain evidence="10">25894</strain>
    </source>
</reference>
<keyword evidence="6 9" id="KW-1133">Transmembrane helix</keyword>
<evidence type="ECO:0000256" key="5">
    <source>
        <dbReference type="ARBA" id="ARBA00022946"/>
    </source>
</evidence>
<feature type="transmembrane region" description="Helical" evidence="9">
    <location>
        <begin position="442"/>
        <end position="464"/>
    </location>
</feature>
<organism evidence="10 11">
    <name type="scientific">Cryptosporidium canis</name>
    <dbReference type="NCBI Taxonomy" id="195482"/>
    <lineage>
        <taxon>Eukaryota</taxon>
        <taxon>Sar</taxon>
        <taxon>Alveolata</taxon>
        <taxon>Apicomplexa</taxon>
        <taxon>Conoidasida</taxon>
        <taxon>Coccidia</taxon>
        <taxon>Eucoccidiorida</taxon>
        <taxon>Eimeriorina</taxon>
        <taxon>Cryptosporidiidae</taxon>
        <taxon>Cryptosporidium</taxon>
    </lineage>
</organism>
<keyword evidence="3 9" id="KW-0812">Transmembrane</keyword>
<gene>
    <name evidence="10" type="ORF">OJ252_2865</name>
</gene>
<dbReference type="Proteomes" id="UP001071777">
    <property type="component" value="Unassembled WGS sequence"/>
</dbReference>
<dbReference type="PANTHER" id="PTHR13890">
    <property type="entry name" value="RNA SPLICING PROTEIN MRS2, MITOCHONDRIAL"/>
    <property type="match status" value="1"/>
</dbReference>
<evidence type="ECO:0000256" key="4">
    <source>
        <dbReference type="ARBA" id="ARBA00022842"/>
    </source>
</evidence>
<evidence type="ECO:0000256" key="9">
    <source>
        <dbReference type="SAM" id="Phobius"/>
    </source>
</evidence>
<comment type="subcellular location">
    <subcellularLocation>
        <location evidence="1">Membrane</location>
        <topology evidence="1">Multi-pass membrane protein</topology>
    </subcellularLocation>
</comment>
<evidence type="ECO:0000256" key="7">
    <source>
        <dbReference type="ARBA" id="ARBA00023065"/>
    </source>
</evidence>
<keyword evidence="11" id="KW-1185">Reference proteome</keyword>
<keyword evidence="7" id="KW-0406">Ion transport</keyword>
<evidence type="ECO:0000256" key="6">
    <source>
        <dbReference type="ARBA" id="ARBA00022989"/>
    </source>
</evidence>
<keyword evidence="5" id="KW-0809">Transit peptide</keyword>
<keyword evidence="4" id="KW-0460">Magnesium</keyword>
<evidence type="ECO:0000256" key="3">
    <source>
        <dbReference type="ARBA" id="ARBA00022692"/>
    </source>
</evidence>
<dbReference type="PANTHER" id="PTHR13890:SF0">
    <property type="entry name" value="MAGNESIUM TRANSPORTER MRS2 HOMOLOG, MITOCHONDRIAL"/>
    <property type="match status" value="1"/>
</dbReference>